<evidence type="ECO:0000313" key="3">
    <source>
        <dbReference type="EMBL" id="PSF08539.1"/>
    </source>
</evidence>
<dbReference type="PANTHER" id="PTHR46268:SF15">
    <property type="entry name" value="UNIVERSAL STRESS PROTEIN HP_0031"/>
    <property type="match status" value="1"/>
</dbReference>
<dbReference type="Pfam" id="PF00582">
    <property type="entry name" value="Usp"/>
    <property type="match status" value="1"/>
</dbReference>
<dbReference type="InterPro" id="IPR006015">
    <property type="entry name" value="Universal_stress_UspA"/>
</dbReference>
<dbReference type="PANTHER" id="PTHR46268">
    <property type="entry name" value="STRESS RESPONSE PROTEIN NHAX"/>
    <property type="match status" value="1"/>
</dbReference>
<gene>
    <name evidence="3" type="ORF">C7H08_07610</name>
</gene>
<evidence type="ECO:0000259" key="2">
    <source>
        <dbReference type="Pfam" id="PF00582"/>
    </source>
</evidence>
<dbReference type="RefSeq" id="WP_106671141.1">
    <property type="nucleotide sequence ID" value="NZ_BMFE01000001.1"/>
</dbReference>
<feature type="domain" description="UspA" evidence="2">
    <location>
        <begin position="8"/>
        <end position="144"/>
    </location>
</feature>
<dbReference type="InterPro" id="IPR014729">
    <property type="entry name" value="Rossmann-like_a/b/a_fold"/>
</dbReference>
<dbReference type="InterPro" id="IPR006016">
    <property type="entry name" value="UspA"/>
</dbReference>
<dbReference type="PRINTS" id="PR01438">
    <property type="entry name" value="UNVRSLSTRESS"/>
</dbReference>
<dbReference type="Proteomes" id="UP000238385">
    <property type="component" value="Unassembled WGS sequence"/>
</dbReference>
<evidence type="ECO:0000256" key="1">
    <source>
        <dbReference type="ARBA" id="ARBA00008791"/>
    </source>
</evidence>
<sequence length="146" mass="15731">MSKGTPSIVIACDGSDHSLHAAKMGAELAKVTAQPLKLLAVFPGSRVERLVISGVWPSDLEQEVEEYGRKVFDAAQAAVREIVEPAEEVLLKGDPAKEIIDYLEKHPGAHMFLGRRGHSLVRSLTLGSISEKVIRHATGPVTVVSE</sequence>
<name>A0A2T1KEI0_9GAMM</name>
<comment type="similarity">
    <text evidence="1">Belongs to the universal stress protein A family.</text>
</comment>
<proteinExistence type="inferred from homology"/>
<dbReference type="CDD" id="cd00293">
    <property type="entry name" value="USP-like"/>
    <property type="match status" value="1"/>
</dbReference>
<dbReference type="Gene3D" id="3.40.50.620">
    <property type="entry name" value="HUPs"/>
    <property type="match status" value="1"/>
</dbReference>
<dbReference type="AlphaFoldDB" id="A0A2T1KEI0"/>
<dbReference type="SUPFAM" id="SSF52402">
    <property type="entry name" value="Adenine nucleotide alpha hydrolases-like"/>
    <property type="match status" value="1"/>
</dbReference>
<reference evidence="3 4" key="1">
    <citation type="submission" date="2018-03" db="EMBL/GenBank/DDBJ databases">
        <title>Marinobacter brunus sp. nov., a marine bacterium of Gamma-proteobacteria isolated from the surface seawater of the South China Sea.</title>
        <authorList>
            <person name="Cheng H."/>
            <person name="Wu Y.-H."/>
            <person name="Xamxidin M."/>
            <person name="Xu X.-W."/>
        </authorList>
    </citation>
    <scope>NUCLEOTIDE SEQUENCE [LARGE SCALE GENOMIC DNA]</scope>
    <source>
        <strain evidence="3 4">JCM 30472</strain>
    </source>
</reference>
<evidence type="ECO:0000313" key="4">
    <source>
        <dbReference type="Proteomes" id="UP000238385"/>
    </source>
</evidence>
<organism evidence="3 4">
    <name type="scientific">Marinobacter halophilus</name>
    <dbReference type="NCBI Taxonomy" id="1323740"/>
    <lineage>
        <taxon>Bacteria</taxon>
        <taxon>Pseudomonadati</taxon>
        <taxon>Pseudomonadota</taxon>
        <taxon>Gammaproteobacteria</taxon>
        <taxon>Pseudomonadales</taxon>
        <taxon>Marinobacteraceae</taxon>
        <taxon>Marinobacter</taxon>
    </lineage>
</organism>
<dbReference type="EMBL" id="PXNN01000011">
    <property type="protein sequence ID" value="PSF08539.1"/>
    <property type="molecule type" value="Genomic_DNA"/>
</dbReference>
<keyword evidence="4" id="KW-1185">Reference proteome</keyword>
<protein>
    <submittedName>
        <fullName evidence="3">Universal stress protein</fullName>
    </submittedName>
</protein>
<dbReference type="OrthoDB" id="9777884at2"/>
<accession>A0A2T1KEI0</accession>
<comment type="caution">
    <text evidence="3">The sequence shown here is derived from an EMBL/GenBank/DDBJ whole genome shotgun (WGS) entry which is preliminary data.</text>
</comment>